<organism evidence="1 2">
    <name type="scientific">Euroglyphus maynei</name>
    <name type="common">Mayne's house dust mite</name>
    <dbReference type="NCBI Taxonomy" id="6958"/>
    <lineage>
        <taxon>Eukaryota</taxon>
        <taxon>Metazoa</taxon>
        <taxon>Ecdysozoa</taxon>
        <taxon>Arthropoda</taxon>
        <taxon>Chelicerata</taxon>
        <taxon>Arachnida</taxon>
        <taxon>Acari</taxon>
        <taxon>Acariformes</taxon>
        <taxon>Sarcoptiformes</taxon>
        <taxon>Astigmata</taxon>
        <taxon>Psoroptidia</taxon>
        <taxon>Analgoidea</taxon>
        <taxon>Pyroglyphidae</taxon>
        <taxon>Pyroglyphinae</taxon>
        <taxon>Euroglyphus</taxon>
    </lineage>
</organism>
<gene>
    <name evidence="1" type="ORF">BLA29_010770</name>
</gene>
<dbReference type="AlphaFoldDB" id="A0A1Y3B4Q2"/>
<dbReference type="Proteomes" id="UP000194236">
    <property type="component" value="Unassembled WGS sequence"/>
</dbReference>
<accession>A0A1Y3B4Q2</accession>
<sequence length="146" mass="15649">MNNMHLRNDVCSTVDVNGTAINTSSIGCVGSNINDDDHNDGYNGGGGTLDNLAIPTVYTETNVICNEYYSNMLAGYSAKDTKSNMELLSLDLYSMNPAIGAAHNGHLHKGPPDLIPTFYYNPSTSTNSDCTTIADDRTDLMSSINT</sequence>
<evidence type="ECO:0000313" key="2">
    <source>
        <dbReference type="Proteomes" id="UP000194236"/>
    </source>
</evidence>
<proteinExistence type="predicted"/>
<evidence type="ECO:0000313" key="1">
    <source>
        <dbReference type="EMBL" id="OTF74938.1"/>
    </source>
</evidence>
<comment type="caution">
    <text evidence="1">The sequence shown here is derived from an EMBL/GenBank/DDBJ whole genome shotgun (WGS) entry which is preliminary data.</text>
</comment>
<reference evidence="1 2" key="1">
    <citation type="submission" date="2017-03" db="EMBL/GenBank/DDBJ databases">
        <title>Genome Survey of Euroglyphus maynei.</title>
        <authorList>
            <person name="Arlian L.G."/>
            <person name="Morgan M.S."/>
            <person name="Rider S.D."/>
        </authorList>
    </citation>
    <scope>NUCLEOTIDE SEQUENCE [LARGE SCALE GENOMIC DNA]</scope>
    <source>
        <strain evidence="1">Arlian Lab</strain>
        <tissue evidence="1">Whole body</tissue>
    </source>
</reference>
<name>A0A1Y3B4Q2_EURMA</name>
<keyword evidence="2" id="KW-1185">Reference proteome</keyword>
<dbReference type="PROSITE" id="PS51257">
    <property type="entry name" value="PROKAR_LIPOPROTEIN"/>
    <property type="match status" value="1"/>
</dbReference>
<protein>
    <submittedName>
        <fullName evidence="1">Uncharacterized protein</fullName>
    </submittedName>
</protein>
<dbReference type="EMBL" id="MUJZ01044541">
    <property type="protein sequence ID" value="OTF74938.1"/>
    <property type="molecule type" value="Genomic_DNA"/>
</dbReference>